<dbReference type="EMBL" id="JBHUCO010000037">
    <property type="protein sequence ID" value="MFD1521622.1"/>
    <property type="molecule type" value="Genomic_DNA"/>
</dbReference>
<feature type="compositionally biased region" description="Basic and acidic residues" evidence="5">
    <location>
        <begin position="358"/>
        <end position="371"/>
    </location>
</feature>
<accession>A0ABW4F309</accession>
<evidence type="ECO:0000313" key="7">
    <source>
        <dbReference type="EMBL" id="MFD1521622.1"/>
    </source>
</evidence>
<dbReference type="InterPro" id="IPR013563">
    <property type="entry name" value="Oligopep_ABC_C"/>
</dbReference>
<dbReference type="SMART" id="SM00382">
    <property type="entry name" value="AAA"/>
    <property type="match status" value="1"/>
</dbReference>
<comment type="caution">
    <text evidence="7">The sequence shown here is derived from an EMBL/GenBank/DDBJ whole genome shotgun (WGS) entry which is preliminary data.</text>
</comment>
<reference evidence="8" key="1">
    <citation type="journal article" date="2019" name="Int. J. Syst. Evol. Microbiol.">
        <title>The Global Catalogue of Microorganisms (GCM) 10K type strain sequencing project: providing services to taxonomists for standard genome sequencing and annotation.</title>
        <authorList>
            <consortium name="The Broad Institute Genomics Platform"/>
            <consortium name="The Broad Institute Genome Sequencing Center for Infectious Disease"/>
            <person name="Wu L."/>
            <person name="Ma J."/>
        </authorList>
    </citation>
    <scope>NUCLEOTIDE SEQUENCE [LARGE SCALE GENOMIC DNA]</scope>
    <source>
        <strain evidence="8">CCM 7043</strain>
    </source>
</reference>
<feature type="region of interest" description="Disordered" evidence="5">
    <location>
        <begin position="345"/>
        <end position="371"/>
    </location>
</feature>
<dbReference type="SUPFAM" id="SSF52540">
    <property type="entry name" value="P-loop containing nucleoside triphosphate hydrolases"/>
    <property type="match status" value="1"/>
</dbReference>
<dbReference type="PANTHER" id="PTHR43776">
    <property type="entry name" value="TRANSPORT ATP-BINDING PROTEIN"/>
    <property type="match status" value="1"/>
</dbReference>
<comment type="similarity">
    <text evidence="1">Belongs to the ABC transporter superfamily.</text>
</comment>
<dbReference type="RefSeq" id="WP_344724043.1">
    <property type="nucleotide sequence ID" value="NZ_BAAAUS010000024.1"/>
</dbReference>
<dbReference type="CDD" id="cd03257">
    <property type="entry name" value="ABC_NikE_OppD_transporters"/>
    <property type="match status" value="1"/>
</dbReference>
<keyword evidence="2" id="KW-0813">Transport</keyword>
<dbReference type="PROSITE" id="PS00211">
    <property type="entry name" value="ABC_TRANSPORTER_1"/>
    <property type="match status" value="1"/>
</dbReference>
<protein>
    <submittedName>
        <fullName evidence="7">ABC transporter ATP-binding protein</fullName>
    </submittedName>
</protein>
<dbReference type="InterPro" id="IPR003439">
    <property type="entry name" value="ABC_transporter-like_ATP-bd"/>
</dbReference>
<dbReference type="NCBIfam" id="TIGR01727">
    <property type="entry name" value="oligo_HPY"/>
    <property type="match status" value="1"/>
</dbReference>
<evidence type="ECO:0000313" key="8">
    <source>
        <dbReference type="Proteomes" id="UP001597114"/>
    </source>
</evidence>
<evidence type="ECO:0000256" key="4">
    <source>
        <dbReference type="ARBA" id="ARBA00022840"/>
    </source>
</evidence>
<dbReference type="Pfam" id="PF00005">
    <property type="entry name" value="ABC_tran"/>
    <property type="match status" value="1"/>
</dbReference>
<name>A0ABW4F309_9PSEU</name>
<dbReference type="Gene3D" id="3.40.50.300">
    <property type="entry name" value="P-loop containing nucleotide triphosphate hydrolases"/>
    <property type="match status" value="1"/>
</dbReference>
<dbReference type="InterPro" id="IPR003593">
    <property type="entry name" value="AAA+_ATPase"/>
</dbReference>
<evidence type="ECO:0000256" key="5">
    <source>
        <dbReference type="SAM" id="MobiDB-lite"/>
    </source>
</evidence>
<organism evidence="7 8">
    <name type="scientific">Pseudonocardia yunnanensis</name>
    <dbReference type="NCBI Taxonomy" id="58107"/>
    <lineage>
        <taxon>Bacteria</taxon>
        <taxon>Bacillati</taxon>
        <taxon>Actinomycetota</taxon>
        <taxon>Actinomycetes</taxon>
        <taxon>Pseudonocardiales</taxon>
        <taxon>Pseudonocardiaceae</taxon>
        <taxon>Pseudonocardia</taxon>
    </lineage>
</organism>
<dbReference type="Proteomes" id="UP001597114">
    <property type="component" value="Unassembled WGS sequence"/>
</dbReference>
<dbReference type="InterPro" id="IPR050319">
    <property type="entry name" value="ABC_transp_ATP-bind"/>
</dbReference>
<evidence type="ECO:0000259" key="6">
    <source>
        <dbReference type="PROSITE" id="PS50893"/>
    </source>
</evidence>
<dbReference type="PROSITE" id="PS50893">
    <property type="entry name" value="ABC_TRANSPORTER_2"/>
    <property type="match status" value="1"/>
</dbReference>
<sequence length="371" mass="39962">MSVTALTTQAPDEAVLTVSGLVQHFVGARTWTDRLAGRQAHVVKAVDGVDLTLAAGETLGLVGESGCGKSTLSRAVMGLYRPTAGEIRYGGGLVEGRPNREQRRTTQMVFQDPYSSLNPRMTVGQTIGELLRYHRVVPREQVAARSRELMDLVGLPHDALGRTPRQFSGGQRQRIGIARALALEPKVLIADEPVSALDVSVQATIINLLLDLKESLGLSMIFVSHNMAVVRQVSDRIAVMYRGRIVETGTTNELFTDPAHPYTRLLLGSVPRMLTRVHGAHAEGTADPLAVVDGEPGADGSPFAAHAVEGEGTGCRFRPRCPVAVAACATEPHLLPLPDDPQRAAACWHAPERPATPRRKDMPGDRTGDHR</sequence>
<evidence type="ECO:0000256" key="2">
    <source>
        <dbReference type="ARBA" id="ARBA00022448"/>
    </source>
</evidence>
<gene>
    <name evidence="7" type="ORF">ACFSJD_29280</name>
</gene>
<feature type="domain" description="ABC transporter" evidence="6">
    <location>
        <begin position="30"/>
        <end position="267"/>
    </location>
</feature>
<keyword evidence="3" id="KW-0547">Nucleotide-binding</keyword>
<dbReference type="InterPro" id="IPR017871">
    <property type="entry name" value="ABC_transporter-like_CS"/>
</dbReference>
<evidence type="ECO:0000256" key="3">
    <source>
        <dbReference type="ARBA" id="ARBA00022741"/>
    </source>
</evidence>
<keyword evidence="4 7" id="KW-0067">ATP-binding</keyword>
<dbReference type="InterPro" id="IPR027417">
    <property type="entry name" value="P-loop_NTPase"/>
</dbReference>
<keyword evidence="8" id="KW-1185">Reference proteome</keyword>
<dbReference type="PANTHER" id="PTHR43776:SF7">
    <property type="entry name" value="D,D-DIPEPTIDE TRANSPORT ATP-BINDING PROTEIN DDPF-RELATED"/>
    <property type="match status" value="1"/>
</dbReference>
<dbReference type="Pfam" id="PF08352">
    <property type="entry name" value="oligo_HPY"/>
    <property type="match status" value="1"/>
</dbReference>
<evidence type="ECO:0000256" key="1">
    <source>
        <dbReference type="ARBA" id="ARBA00005417"/>
    </source>
</evidence>
<dbReference type="GO" id="GO:0005524">
    <property type="term" value="F:ATP binding"/>
    <property type="evidence" value="ECO:0007669"/>
    <property type="project" value="UniProtKB-KW"/>
</dbReference>
<proteinExistence type="inferred from homology"/>